<evidence type="ECO:0000313" key="10">
    <source>
        <dbReference type="Proteomes" id="UP001431693"/>
    </source>
</evidence>
<dbReference type="Proteomes" id="UP001431693">
    <property type="component" value="Unassembled WGS sequence"/>
</dbReference>
<dbReference type="PROSITE" id="PS01039">
    <property type="entry name" value="SBP_BACTERIAL_3"/>
    <property type="match status" value="1"/>
</dbReference>
<comment type="subcellular location">
    <subcellularLocation>
        <location evidence="1">Cell envelope</location>
    </subcellularLocation>
</comment>
<feature type="signal peptide" evidence="6">
    <location>
        <begin position="1"/>
        <end position="26"/>
    </location>
</feature>
<dbReference type="EMBL" id="JASJEX010000005">
    <property type="protein sequence ID" value="MDJ1130255.1"/>
    <property type="molecule type" value="Genomic_DNA"/>
</dbReference>
<keyword evidence="3 6" id="KW-0732">Signal</keyword>
<evidence type="ECO:0000256" key="3">
    <source>
        <dbReference type="ARBA" id="ARBA00022729"/>
    </source>
</evidence>
<sequence length="290" mass="30242">MKKHHGLLALVVCALLGVCLTLGLTACGGSGSASDDSATKATSTDSTDSSSDGASTATDYTTVTDGKLTMISSFAFPPFEYMDGDDYAGFDVDVFKALCDKLGLEPNILPSVAFDTIVPTIKSGGKADVSLAAMTITDERLAEVDMSDPYMDSNQSICVKKGASATDVDSLNVKGTQIAVQSGTTGEAWAKENLPNATIVPLDDIIQAMTGVSTGLYAACVSDLPVVKYEIEQAYSDLEVTVEIPTGEQYGVAVSKDNPGLTSAINNALKEMEDDGTMDSIETTWFGSSL</sequence>
<organism evidence="9 10">
    <name type="scientific">Kribbibacterium absianum</name>
    <dbReference type="NCBI Taxonomy" id="3044210"/>
    <lineage>
        <taxon>Bacteria</taxon>
        <taxon>Bacillati</taxon>
        <taxon>Actinomycetota</taxon>
        <taxon>Coriobacteriia</taxon>
        <taxon>Coriobacteriales</taxon>
        <taxon>Kribbibacteriaceae</taxon>
        <taxon>Kribbibacterium</taxon>
    </lineage>
</organism>
<comment type="caution">
    <text evidence="9">The sequence shown here is derived from an EMBL/GenBank/DDBJ whole genome shotgun (WGS) entry which is preliminary data.</text>
</comment>
<dbReference type="Pfam" id="PF00497">
    <property type="entry name" value="SBP_bac_3"/>
    <property type="match status" value="1"/>
</dbReference>
<dbReference type="InterPro" id="IPR001638">
    <property type="entry name" value="Solute-binding_3/MltF_N"/>
</dbReference>
<dbReference type="InterPro" id="IPR001320">
    <property type="entry name" value="Iontro_rcpt_C"/>
</dbReference>
<dbReference type="SUPFAM" id="SSF53850">
    <property type="entry name" value="Periplasmic binding protein-like II"/>
    <property type="match status" value="1"/>
</dbReference>
<evidence type="ECO:0000256" key="4">
    <source>
        <dbReference type="RuleBase" id="RU003744"/>
    </source>
</evidence>
<reference evidence="9" key="1">
    <citation type="submission" date="2023-05" db="EMBL/GenBank/DDBJ databases">
        <title>[olsenella] sp. nov., isolated from a pig farm feces dump.</title>
        <authorList>
            <person name="Chang Y.-H."/>
        </authorList>
    </citation>
    <scope>NUCLEOTIDE SEQUENCE</scope>
    <source>
        <strain evidence="9">YH-ols2217</strain>
    </source>
</reference>
<evidence type="ECO:0000313" key="9">
    <source>
        <dbReference type="EMBL" id="MDJ1130255.1"/>
    </source>
</evidence>
<dbReference type="PROSITE" id="PS51257">
    <property type="entry name" value="PROKAR_LIPOPROTEIN"/>
    <property type="match status" value="1"/>
</dbReference>
<dbReference type="CDD" id="cd13530">
    <property type="entry name" value="PBP2_peptides_like"/>
    <property type="match status" value="1"/>
</dbReference>
<evidence type="ECO:0000259" key="8">
    <source>
        <dbReference type="SMART" id="SM00079"/>
    </source>
</evidence>
<evidence type="ECO:0000256" key="2">
    <source>
        <dbReference type="ARBA" id="ARBA00010333"/>
    </source>
</evidence>
<dbReference type="PANTHER" id="PTHR35936">
    <property type="entry name" value="MEMBRANE-BOUND LYTIC MUREIN TRANSGLYCOSYLASE F"/>
    <property type="match status" value="1"/>
</dbReference>
<dbReference type="PANTHER" id="PTHR35936:SF17">
    <property type="entry name" value="ARGININE-BINDING EXTRACELLULAR PROTEIN ARTP"/>
    <property type="match status" value="1"/>
</dbReference>
<comment type="similarity">
    <text evidence="2 4">Belongs to the bacterial solute-binding protein 3 family.</text>
</comment>
<feature type="domain" description="Solute-binding protein family 3/N-terminal" evidence="7">
    <location>
        <begin position="67"/>
        <end position="289"/>
    </location>
</feature>
<dbReference type="Gene3D" id="3.40.190.10">
    <property type="entry name" value="Periplasmic binding protein-like II"/>
    <property type="match status" value="2"/>
</dbReference>
<feature type="region of interest" description="Disordered" evidence="5">
    <location>
        <begin position="30"/>
        <end position="57"/>
    </location>
</feature>
<dbReference type="SMART" id="SM00062">
    <property type="entry name" value="PBPb"/>
    <property type="match status" value="1"/>
</dbReference>
<accession>A0ABT6ZMI9</accession>
<dbReference type="SMART" id="SM00079">
    <property type="entry name" value="PBPe"/>
    <property type="match status" value="1"/>
</dbReference>
<feature type="compositionally biased region" description="Low complexity" evidence="5">
    <location>
        <begin position="32"/>
        <end position="57"/>
    </location>
</feature>
<name>A0ABT6ZMI9_9ACTN</name>
<dbReference type="InterPro" id="IPR018313">
    <property type="entry name" value="SBP_3_CS"/>
</dbReference>
<keyword evidence="10" id="KW-1185">Reference proteome</keyword>
<evidence type="ECO:0000256" key="1">
    <source>
        <dbReference type="ARBA" id="ARBA00004196"/>
    </source>
</evidence>
<proteinExistence type="inferred from homology"/>
<feature type="chain" id="PRO_5046312751" evidence="6">
    <location>
        <begin position="27"/>
        <end position="290"/>
    </location>
</feature>
<evidence type="ECO:0000256" key="6">
    <source>
        <dbReference type="SAM" id="SignalP"/>
    </source>
</evidence>
<dbReference type="RefSeq" id="WP_283713505.1">
    <property type="nucleotide sequence ID" value="NZ_JASJEW010000004.1"/>
</dbReference>
<evidence type="ECO:0000256" key="5">
    <source>
        <dbReference type="SAM" id="MobiDB-lite"/>
    </source>
</evidence>
<protein>
    <submittedName>
        <fullName evidence="9">ABC transporter substrate-binding protein</fullName>
    </submittedName>
</protein>
<evidence type="ECO:0000259" key="7">
    <source>
        <dbReference type="SMART" id="SM00062"/>
    </source>
</evidence>
<gene>
    <name evidence="9" type="ORF">QJ043_09220</name>
</gene>
<feature type="domain" description="Ionotropic glutamate receptor C-terminal" evidence="8">
    <location>
        <begin position="67"/>
        <end position="288"/>
    </location>
</feature>